<keyword evidence="13 15" id="KW-0234">DNA repair</keyword>
<evidence type="ECO:0000256" key="3">
    <source>
        <dbReference type="ARBA" id="ARBA00010258"/>
    </source>
</evidence>
<evidence type="ECO:0000256" key="2">
    <source>
        <dbReference type="ARBA" id="ARBA00004123"/>
    </source>
</evidence>
<comment type="subcellular location">
    <subcellularLocation>
        <location evidence="2 15">Nucleus</location>
    </subcellularLocation>
</comment>
<organism evidence="18 19">
    <name type="scientific">Bimuria novae-zelandiae CBS 107.79</name>
    <dbReference type="NCBI Taxonomy" id="1447943"/>
    <lineage>
        <taxon>Eukaryota</taxon>
        <taxon>Fungi</taxon>
        <taxon>Dikarya</taxon>
        <taxon>Ascomycota</taxon>
        <taxon>Pezizomycotina</taxon>
        <taxon>Dothideomycetes</taxon>
        <taxon>Pleosporomycetidae</taxon>
        <taxon>Pleosporales</taxon>
        <taxon>Massarineae</taxon>
        <taxon>Didymosphaeriaceae</taxon>
        <taxon>Bimuria</taxon>
    </lineage>
</organism>
<dbReference type="GO" id="GO:0061630">
    <property type="term" value="F:ubiquitin protein ligase activity"/>
    <property type="evidence" value="ECO:0007669"/>
    <property type="project" value="UniProtKB-EC"/>
</dbReference>
<evidence type="ECO:0000256" key="13">
    <source>
        <dbReference type="ARBA" id="ARBA00023204"/>
    </source>
</evidence>
<keyword evidence="10 15" id="KW-0833">Ubl conjugation pathway</keyword>
<evidence type="ECO:0000256" key="1">
    <source>
        <dbReference type="ARBA" id="ARBA00000900"/>
    </source>
</evidence>
<comment type="similarity">
    <text evidence="3 15">Belongs to the NSE1 family.</text>
</comment>
<keyword evidence="8 15" id="KW-0227">DNA damage</keyword>
<name>A0A6A5VL55_9PLEO</name>
<evidence type="ECO:0000256" key="4">
    <source>
        <dbReference type="ARBA" id="ARBA00012483"/>
    </source>
</evidence>
<dbReference type="InterPro" id="IPR013083">
    <property type="entry name" value="Znf_RING/FYVE/PHD"/>
</dbReference>
<evidence type="ECO:0000256" key="5">
    <source>
        <dbReference type="ARBA" id="ARBA00019422"/>
    </source>
</evidence>
<evidence type="ECO:0000256" key="14">
    <source>
        <dbReference type="ARBA" id="ARBA00023242"/>
    </source>
</evidence>
<dbReference type="PANTHER" id="PTHR20973:SF0">
    <property type="entry name" value="NON-STRUCTURAL MAINTENANCE OF CHROMOSOMES ELEMENT 1 HOMOLOG"/>
    <property type="match status" value="1"/>
</dbReference>
<dbReference type="Pfam" id="PF07574">
    <property type="entry name" value="SMC_Nse1"/>
    <property type="match status" value="1"/>
</dbReference>
<dbReference type="EC" id="2.3.2.27" evidence="4 15"/>
<comment type="catalytic activity">
    <reaction evidence="1 15">
        <text>S-ubiquitinyl-[E2 ubiquitin-conjugating enzyme]-L-cysteine + [acceptor protein]-L-lysine = [E2 ubiquitin-conjugating enzyme]-L-cysteine + N(6)-ubiquitinyl-[acceptor protein]-L-lysine.</text>
        <dbReference type="EC" id="2.3.2.27"/>
    </reaction>
</comment>
<evidence type="ECO:0000256" key="6">
    <source>
        <dbReference type="ARBA" id="ARBA00022679"/>
    </source>
</evidence>
<keyword evidence="12 15" id="KW-0233">DNA recombination</keyword>
<dbReference type="OrthoDB" id="185455at2759"/>
<keyword evidence="9 15" id="KW-0863">Zinc-finger</keyword>
<keyword evidence="14 15" id="KW-0539">Nucleus</keyword>
<dbReference type="Proteomes" id="UP000800036">
    <property type="component" value="Unassembled WGS sequence"/>
</dbReference>
<keyword evidence="19" id="KW-1185">Reference proteome</keyword>
<comment type="subunit">
    <text evidence="15">Component of the Smc5-Smc6 complex.</text>
</comment>
<keyword evidence="7 15" id="KW-0479">Metal-binding</keyword>
<evidence type="ECO:0000256" key="8">
    <source>
        <dbReference type="ARBA" id="ARBA00022763"/>
    </source>
</evidence>
<dbReference type="GO" id="GO:0005634">
    <property type="term" value="C:nucleus"/>
    <property type="evidence" value="ECO:0007669"/>
    <property type="project" value="UniProtKB-SubCell"/>
</dbReference>
<dbReference type="Pfam" id="PF08746">
    <property type="entry name" value="zf-RING-like"/>
    <property type="match status" value="1"/>
</dbReference>
<accession>A0A6A5VL55</accession>
<dbReference type="Gene3D" id="1.10.10.10">
    <property type="entry name" value="Winged helix-like DNA-binding domain superfamily/Winged helix DNA-binding domain"/>
    <property type="match status" value="1"/>
</dbReference>
<evidence type="ECO:0000313" key="18">
    <source>
        <dbReference type="EMBL" id="KAF1978443.1"/>
    </source>
</evidence>
<evidence type="ECO:0000256" key="7">
    <source>
        <dbReference type="ARBA" id="ARBA00022723"/>
    </source>
</evidence>
<evidence type="ECO:0000256" key="15">
    <source>
        <dbReference type="RuleBase" id="RU368018"/>
    </source>
</evidence>
<evidence type="ECO:0000256" key="16">
    <source>
        <dbReference type="SAM" id="MobiDB-lite"/>
    </source>
</evidence>
<comment type="function">
    <text evidence="15">Acts in a DNA repair pathway for removal of UV-induced DNA damage that is distinct from classical nucleotide excision repair and in repair of ionizing radiation damage. Functions in homologous recombination repair of DNA double strand breaks and in recovery of stalled replication forks.</text>
</comment>
<dbReference type="AlphaFoldDB" id="A0A6A5VL55"/>
<evidence type="ECO:0000256" key="9">
    <source>
        <dbReference type="ARBA" id="ARBA00022771"/>
    </source>
</evidence>
<evidence type="ECO:0000259" key="17">
    <source>
        <dbReference type="Pfam" id="PF08746"/>
    </source>
</evidence>
<evidence type="ECO:0000256" key="12">
    <source>
        <dbReference type="ARBA" id="ARBA00023172"/>
    </source>
</evidence>
<dbReference type="EMBL" id="ML976660">
    <property type="protein sequence ID" value="KAF1978443.1"/>
    <property type="molecule type" value="Genomic_DNA"/>
</dbReference>
<dbReference type="GO" id="GO:0030915">
    <property type="term" value="C:Smc5-Smc6 complex"/>
    <property type="evidence" value="ECO:0007669"/>
    <property type="project" value="UniProtKB-UniRule"/>
</dbReference>
<dbReference type="GO" id="GO:0008270">
    <property type="term" value="F:zinc ion binding"/>
    <property type="evidence" value="ECO:0007669"/>
    <property type="project" value="UniProtKB-KW"/>
</dbReference>
<dbReference type="GO" id="GO:0000724">
    <property type="term" value="P:double-strand break repair via homologous recombination"/>
    <property type="evidence" value="ECO:0007669"/>
    <property type="project" value="TreeGrafter"/>
</dbReference>
<evidence type="ECO:0000313" key="19">
    <source>
        <dbReference type="Proteomes" id="UP000800036"/>
    </source>
</evidence>
<protein>
    <recommendedName>
        <fullName evidence="5 15">Non-structural maintenance of chromosomes element 1 homolog</fullName>
        <ecNumber evidence="4 15">2.3.2.27</ecNumber>
    </recommendedName>
</protein>
<feature type="compositionally biased region" description="Acidic residues" evidence="16">
    <location>
        <begin position="325"/>
        <end position="340"/>
    </location>
</feature>
<reference evidence="18" key="1">
    <citation type="journal article" date="2020" name="Stud. Mycol.">
        <title>101 Dothideomycetes genomes: a test case for predicting lifestyles and emergence of pathogens.</title>
        <authorList>
            <person name="Haridas S."/>
            <person name="Albert R."/>
            <person name="Binder M."/>
            <person name="Bloem J."/>
            <person name="Labutti K."/>
            <person name="Salamov A."/>
            <person name="Andreopoulos B."/>
            <person name="Baker S."/>
            <person name="Barry K."/>
            <person name="Bills G."/>
            <person name="Bluhm B."/>
            <person name="Cannon C."/>
            <person name="Castanera R."/>
            <person name="Culley D."/>
            <person name="Daum C."/>
            <person name="Ezra D."/>
            <person name="Gonzalez J."/>
            <person name="Henrissat B."/>
            <person name="Kuo A."/>
            <person name="Liang C."/>
            <person name="Lipzen A."/>
            <person name="Lutzoni F."/>
            <person name="Magnuson J."/>
            <person name="Mondo S."/>
            <person name="Nolan M."/>
            <person name="Ohm R."/>
            <person name="Pangilinan J."/>
            <person name="Park H.-J."/>
            <person name="Ramirez L."/>
            <person name="Alfaro M."/>
            <person name="Sun H."/>
            <person name="Tritt A."/>
            <person name="Yoshinaga Y."/>
            <person name="Zwiers L.-H."/>
            <person name="Turgeon B."/>
            <person name="Goodwin S."/>
            <person name="Spatafora J."/>
            <person name="Crous P."/>
            <person name="Grigoriev I."/>
        </authorList>
    </citation>
    <scope>NUCLEOTIDE SEQUENCE</scope>
    <source>
        <strain evidence="18">CBS 107.79</strain>
    </source>
</reference>
<evidence type="ECO:0000256" key="10">
    <source>
        <dbReference type="ARBA" id="ARBA00022786"/>
    </source>
</evidence>
<dbReference type="PANTHER" id="PTHR20973">
    <property type="entry name" value="NON-SMC ELEMENT 1-RELATED"/>
    <property type="match status" value="1"/>
</dbReference>
<keyword evidence="11 15" id="KW-0862">Zinc</keyword>
<dbReference type="InterPro" id="IPR036388">
    <property type="entry name" value="WH-like_DNA-bd_sf"/>
</dbReference>
<feature type="region of interest" description="Disordered" evidence="16">
    <location>
        <begin position="151"/>
        <end position="176"/>
    </location>
</feature>
<evidence type="ECO:0000256" key="11">
    <source>
        <dbReference type="ARBA" id="ARBA00022833"/>
    </source>
</evidence>
<keyword evidence="6 15" id="KW-0808">Transferase</keyword>
<dbReference type="InterPro" id="IPR011513">
    <property type="entry name" value="Nse1"/>
</dbReference>
<feature type="region of interest" description="Disordered" evidence="16">
    <location>
        <begin position="300"/>
        <end position="340"/>
    </location>
</feature>
<dbReference type="CDD" id="cd16493">
    <property type="entry name" value="RING-CH-C4HC3_NSE1"/>
    <property type="match status" value="1"/>
</dbReference>
<feature type="domain" description="Non-structural maintenance of chromosomes element 1 RING C4HC3-type" evidence="17">
    <location>
        <begin position="249"/>
        <end position="291"/>
    </location>
</feature>
<proteinExistence type="inferred from homology"/>
<dbReference type="InterPro" id="IPR014857">
    <property type="entry name" value="Nse1_RING_C4HC3-type"/>
</dbReference>
<gene>
    <name evidence="18" type="ORF">BU23DRAFT_224895</name>
</gene>
<sequence>MARSPNGYRADSPEAPVYDEAHKAFLQAFFANSVFTFDALKPVIASILEAQDPARRRLPDDITEAMINSLVQNTNAKIAPFDFEIRSARDQIKGERTYALVNTASDTFTQLATSFTPDEIAYIKRLLDEMFETNNSRTREVMAVNQMRTKQLAKAPPRDRQSQAATQMEADKDPTEVDVSAKSITHADCDRVLQTLVSQGFFQRSKKFYYSLAPRGLLELRNYLKETYNEPLAEDDEEEEEPIVRIRDCEGCKEIVTVGQRCDNRDCGMRWHTRCANQYFGAQQDKRCPKCKTNWTGGTYVGEKADGRHKNSSTTGRNYGRQVPDEEEDEDEDAEGEDDD</sequence>
<dbReference type="Gene3D" id="3.90.1150.220">
    <property type="match status" value="1"/>
</dbReference>
<dbReference type="Gene3D" id="3.30.40.10">
    <property type="entry name" value="Zinc/RING finger domain, C3HC4 (zinc finger)"/>
    <property type="match status" value="1"/>
</dbReference>